<gene>
    <name evidence="1" type="ORF">BN486_01839</name>
</gene>
<name>R6JSB3_9FIRM</name>
<proteinExistence type="predicted"/>
<dbReference type="AlphaFoldDB" id="R6JSB3"/>
<sequence>MWLKVIFTCNLLNRVRLPASCRIYFRTQKRPIPVRNGPFISCKLVHTPYFPTLALSKSGLIGRSSITSSQPAPQAPCCNMTEYGSSPAVSERHFHLTLSVYMENICLSTIILNCLSNIILPPPSYRTYCLPTTSPCLRITVKEFYTL</sequence>
<dbReference type="Proteomes" id="UP000018009">
    <property type="component" value="Unassembled WGS sequence"/>
</dbReference>
<protein>
    <submittedName>
        <fullName evidence="1">Uncharacterized protein</fullName>
    </submittedName>
</protein>
<reference evidence="1" key="1">
    <citation type="submission" date="2012-11" db="EMBL/GenBank/DDBJ databases">
        <title>Dependencies among metagenomic species, viruses, plasmids and units of genetic variation.</title>
        <authorList>
            <person name="Nielsen H.B."/>
            <person name="Almeida M."/>
            <person name="Juncker A.S."/>
            <person name="Rasmussen S."/>
            <person name="Li J."/>
            <person name="Sunagawa S."/>
            <person name="Plichta D."/>
            <person name="Gautier L."/>
            <person name="Le Chatelier E."/>
            <person name="Peletier E."/>
            <person name="Bonde I."/>
            <person name="Nielsen T."/>
            <person name="Manichanh C."/>
            <person name="Arumugam M."/>
            <person name="Batto J."/>
            <person name="Santos M.B.Q.D."/>
            <person name="Blom N."/>
            <person name="Borruel N."/>
            <person name="Burgdorf K.S."/>
            <person name="Boumezbeur F."/>
            <person name="Casellas F."/>
            <person name="Dore J."/>
            <person name="Guarner F."/>
            <person name="Hansen T."/>
            <person name="Hildebrand F."/>
            <person name="Kaas R.S."/>
            <person name="Kennedy S."/>
            <person name="Kristiansen K."/>
            <person name="Kultima J.R."/>
            <person name="Leonard P."/>
            <person name="Levenez F."/>
            <person name="Lund O."/>
            <person name="Moumen B."/>
            <person name="Le Paslier D."/>
            <person name="Pons N."/>
            <person name="Pedersen O."/>
            <person name="Prifti E."/>
            <person name="Qin J."/>
            <person name="Raes J."/>
            <person name="Tap J."/>
            <person name="Tims S."/>
            <person name="Ussery D.W."/>
            <person name="Yamada T."/>
            <person name="MetaHit consortium"/>
            <person name="Renault P."/>
            <person name="Sicheritz-Ponten T."/>
            <person name="Bork P."/>
            <person name="Wang J."/>
            <person name="Brunak S."/>
            <person name="Ehrlich S.D."/>
        </authorList>
    </citation>
    <scope>NUCLEOTIDE SEQUENCE [LARGE SCALE GENOMIC DNA]</scope>
</reference>
<evidence type="ECO:0000313" key="2">
    <source>
        <dbReference type="Proteomes" id="UP000018009"/>
    </source>
</evidence>
<comment type="caution">
    <text evidence="1">The sequence shown here is derived from an EMBL/GenBank/DDBJ whole genome shotgun (WGS) entry which is preliminary data.</text>
</comment>
<dbReference type="EMBL" id="CBDY010000069">
    <property type="protein sequence ID" value="CDB61619.1"/>
    <property type="molecule type" value="Genomic_DNA"/>
</dbReference>
<accession>R6JSB3</accession>
<evidence type="ECO:0000313" key="1">
    <source>
        <dbReference type="EMBL" id="CDB61619.1"/>
    </source>
</evidence>
<organism evidence="1 2">
    <name type="scientific">[Clostridium] clostridioforme CAG:132</name>
    <dbReference type="NCBI Taxonomy" id="1263065"/>
    <lineage>
        <taxon>Bacteria</taxon>
        <taxon>Bacillati</taxon>
        <taxon>Bacillota</taxon>
        <taxon>Clostridia</taxon>
        <taxon>Lachnospirales</taxon>
        <taxon>Lachnospiraceae</taxon>
        <taxon>Enterocloster</taxon>
    </lineage>
</organism>